<dbReference type="EMBL" id="JAAAHW010009508">
    <property type="protein sequence ID" value="KAF9939770.1"/>
    <property type="molecule type" value="Genomic_DNA"/>
</dbReference>
<gene>
    <name evidence="2" type="ORF">BGZ65_009574</name>
</gene>
<feature type="compositionally biased region" description="Polar residues" evidence="1">
    <location>
        <begin position="184"/>
        <end position="194"/>
    </location>
</feature>
<name>A0A9P6IPM0_9FUNG</name>
<sequence>MSERELAHVTSELVKSKVSAMEAMNEVESQRVKTQQIERVLLDSKEAVVLLQEQQMVLQNSKLTMVMEMDALRHERSTSKKEMDVMRVQFEETKRLWLEGQVERHNLQEKVKEQELNAVFAASTASLGRGRTVRKSLTDTAIFNMATPPRNGSPSPKDSAQLTSHCETPVTMLPPQIDGRRGSNDSLESFGTRTTARRGSCDTQTSVQSNSNGRESISSSRPAALVRKGWPSEKAASVGVVPSAPASHGTRKFVVDSDATKLKRNSANRNSILGALSFRRSDTS</sequence>
<evidence type="ECO:0000313" key="2">
    <source>
        <dbReference type="EMBL" id="KAF9939770.1"/>
    </source>
</evidence>
<keyword evidence="3" id="KW-1185">Reference proteome</keyword>
<feature type="region of interest" description="Disordered" evidence="1">
    <location>
        <begin position="170"/>
        <end position="224"/>
    </location>
</feature>
<dbReference type="Proteomes" id="UP000749646">
    <property type="component" value="Unassembled WGS sequence"/>
</dbReference>
<comment type="caution">
    <text evidence="2">The sequence shown here is derived from an EMBL/GenBank/DDBJ whole genome shotgun (WGS) entry which is preliminary data.</text>
</comment>
<proteinExistence type="predicted"/>
<feature type="compositionally biased region" description="Low complexity" evidence="1">
    <location>
        <begin position="209"/>
        <end position="221"/>
    </location>
</feature>
<reference evidence="2" key="1">
    <citation type="journal article" date="2020" name="Fungal Divers.">
        <title>Resolving the Mortierellaceae phylogeny through synthesis of multi-gene phylogenetics and phylogenomics.</title>
        <authorList>
            <person name="Vandepol N."/>
            <person name="Liber J."/>
            <person name="Desiro A."/>
            <person name="Na H."/>
            <person name="Kennedy M."/>
            <person name="Barry K."/>
            <person name="Grigoriev I.V."/>
            <person name="Miller A.N."/>
            <person name="O'Donnell K."/>
            <person name="Stajich J.E."/>
            <person name="Bonito G."/>
        </authorList>
    </citation>
    <scope>NUCLEOTIDE SEQUENCE</scope>
    <source>
        <strain evidence="2">MES-2147</strain>
    </source>
</reference>
<evidence type="ECO:0000256" key="1">
    <source>
        <dbReference type="SAM" id="MobiDB-lite"/>
    </source>
</evidence>
<evidence type="ECO:0000313" key="3">
    <source>
        <dbReference type="Proteomes" id="UP000749646"/>
    </source>
</evidence>
<feature type="region of interest" description="Disordered" evidence="1">
    <location>
        <begin position="144"/>
        <end position="163"/>
    </location>
</feature>
<protein>
    <submittedName>
        <fullName evidence="2">Uncharacterized protein</fullName>
    </submittedName>
</protein>
<dbReference type="AlphaFoldDB" id="A0A9P6IPM0"/>
<feature type="compositionally biased region" description="Polar residues" evidence="1">
    <location>
        <begin position="150"/>
        <end position="163"/>
    </location>
</feature>
<organism evidence="2 3">
    <name type="scientific">Modicella reniformis</name>
    <dbReference type="NCBI Taxonomy" id="1440133"/>
    <lineage>
        <taxon>Eukaryota</taxon>
        <taxon>Fungi</taxon>
        <taxon>Fungi incertae sedis</taxon>
        <taxon>Mucoromycota</taxon>
        <taxon>Mortierellomycotina</taxon>
        <taxon>Mortierellomycetes</taxon>
        <taxon>Mortierellales</taxon>
        <taxon>Mortierellaceae</taxon>
        <taxon>Modicella</taxon>
    </lineage>
</organism>
<accession>A0A9P6IPM0</accession>